<dbReference type="RefSeq" id="WP_130277072.1">
    <property type="nucleotide sequence ID" value="NZ_SGXG01000001.1"/>
</dbReference>
<gene>
    <name evidence="2" type="ORF">BC751_3998</name>
</gene>
<comment type="caution">
    <text evidence="2">The sequence shown here is derived from an EMBL/GenBank/DDBJ whole genome shotgun (WGS) entry which is preliminary data.</text>
</comment>
<keyword evidence="1" id="KW-1133">Transmembrane helix</keyword>
<dbReference type="EMBL" id="SGXG01000001">
    <property type="protein sequence ID" value="RZS98351.1"/>
    <property type="molecule type" value="Genomic_DNA"/>
</dbReference>
<keyword evidence="1" id="KW-0472">Membrane</keyword>
<accession>A0A4Q7PDB8</accession>
<feature type="transmembrane region" description="Helical" evidence="1">
    <location>
        <begin position="103"/>
        <end position="126"/>
    </location>
</feature>
<evidence type="ECO:0000313" key="3">
    <source>
        <dbReference type="Proteomes" id="UP000292209"/>
    </source>
</evidence>
<keyword evidence="1" id="KW-0812">Transmembrane</keyword>
<organism evidence="2 3">
    <name type="scientific">Cecembia calidifontis</name>
    <dbReference type="NCBI Taxonomy" id="1187080"/>
    <lineage>
        <taxon>Bacteria</taxon>
        <taxon>Pseudomonadati</taxon>
        <taxon>Bacteroidota</taxon>
        <taxon>Cytophagia</taxon>
        <taxon>Cytophagales</taxon>
        <taxon>Cyclobacteriaceae</taxon>
        <taxon>Cecembia</taxon>
    </lineage>
</organism>
<feature type="transmembrane region" description="Helical" evidence="1">
    <location>
        <begin position="306"/>
        <end position="327"/>
    </location>
</feature>
<feature type="transmembrane region" description="Helical" evidence="1">
    <location>
        <begin position="213"/>
        <end position="232"/>
    </location>
</feature>
<name>A0A4Q7PDB8_9BACT</name>
<feature type="transmembrane region" description="Helical" evidence="1">
    <location>
        <begin position="25"/>
        <end position="45"/>
    </location>
</feature>
<keyword evidence="3" id="KW-1185">Reference proteome</keyword>
<feature type="transmembrane region" description="Helical" evidence="1">
    <location>
        <begin position="186"/>
        <end position="207"/>
    </location>
</feature>
<proteinExistence type="predicted"/>
<reference evidence="2 3" key="1">
    <citation type="submission" date="2019-02" db="EMBL/GenBank/DDBJ databases">
        <title>Genomic Encyclopedia of Archaeal and Bacterial Type Strains, Phase II (KMG-II): from individual species to whole genera.</title>
        <authorList>
            <person name="Goeker M."/>
        </authorList>
    </citation>
    <scope>NUCLEOTIDE SEQUENCE [LARGE SCALE GENOMIC DNA]</scope>
    <source>
        <strain evidence="2 3">DSM 21411</strain>
    </source>
</reference>
<feature type="transmembrane region" description="Helical" evidence="1">
    <location>
        <begin position="375"/>
        <end position="395"/>
    </location>
</feature>
<feature type="transmembrane region" description="Helical" evidence="1">
    <location>
        <begin position="281"/>
        <end position="297"/>
    </location>
</feature>
<dbReference type="OrthoDB" id="919086at2"/>
<feature type="transmembrane region" description="Helical" evidence="1">
    <location>
        <begin position="244"/>
        <end position="261"/>
    </location>
</feature>
<feature type="transmembrane region" description="Helical" evidence="1">
    <location>
        <begin position="146"/>
        <end position="166"/>
    </location>
</feature>
<evidence type="ECO:0000256" key="1">
    <source>
        <dbReference type="SAM" id="Phobius"/>
    </source>
</evidence>
<feature type="transmembrane region" description="Helical" evidence="1">
    <location>
        <begin position="65"/>
        <end position="83"/>
    </location>
</feature>
<dbReference type="AlphaFoldDB" id="A0A4Q7PDB8"/>
<evidence type="ECO:0000313" key="2">
    <source>
        <dbReference type="EMBL" id="RZS98351.1"/>
    </source>
</evidence>
<protein>
    <submittedName>
        <fullName evidence="2">Uncharacterized protein</fullName>
    </submittedName>
</protein>
<sequence>MKTNFSTLTLEETLQSSETSVTTRVIPSFIYASVFASFCIAVGLQWDISWHMSVGRDGLFSPPHLAIYLGAIVSGIFSGIKVLKTSFWGSLQEKQETIKFWGIFHGSLGAMFCIWGAFAMLTSAPFDDWWHNTYGLDVKILSPPHAVLGLGMIVIQFGALISVIAVQNRLGNNLQDKAKTHLHWLYAMSSGFLLVMGYTFFAEYFFLSRQHHVLTYQVAMAALPILMVSVAYASPYKWGATKMAIVYTLLMAGMVWVLPLFPAEPKLSPVYNYITRFQPFHFPFILIVPAMVIDLIISKWKSRNKWVLAAALSLGFVISFVPAQWYFAELQMSEFGRGWFFGRYSYPYWANPDSPYRYIFHPEYISRGWDLVKGLGIAALIGLITCRLGLAWGNWMSQVKR</sequence>
<dbReference type="Proteomes" id="UP000292209">
    <property type="component" value="Unassembled WGS sequence"/>
</dbReference>